<reference evidence="2 3" key="1">
    <citation type="submission" date="2018-11" db="EMBL/GenBank/DDBJ databases">
        <authorList>
            <person name="Criscuolo A."/>
        </authorList>
    </citation>
    <scope>NUCLEOTIDE SEQUENCE [LARGE SCALE GENOMIC DNA]</scope>
    <source>
        <strain evidence="2">ACIP111625</strain>
    </source>
</reference>
<dbReference type="InterPro" id="IPR009562">
    <property type="entry name" value="DUF1178"/>
</dbReference>
<sequence>MIRYSLRCEAGHEFESWFAGAAAFDSLSKAGQLACAICGSPRVEKTLMLPAVRPGRKAEARAEPRSAEGGAPAPSLSGEATALEQTLAAMRRHVEENSEYVGMNFASEARRIHDGDSPERAIYGEAKPDEARRLIEDGVKVAPLPFLPRRRAN</sequence>
<dbReference type="OrthoDB" id="9799894at2"/>
<name>A0A3P5XRS1_9RHOB</name>
<protein>
    <recommendedName>
        <fullName evidence="4">DUF1178 family protein</fullName>
    </recommendedName>
</protein>
<organism evidence="2 3">
    <name type="scientific">Pseudogemmobacter humi</name>
    <dbReference type="NCBI Taxonomy" id="2483812"/>
    <lineage>
        <taxon>Bacteria</taxon>
        <taxon>Pseudomonadati</taxon>
        <taxon>Pseudomonadota</taxon>
        <taxon>Alphaproteobacteria</taxon>
        <taxon>Rhodobacterales</taxon>
        <taxon>Paracoccaceae</taxon>
        <taxon>Pseudogemmobacter</taxon>
    </lineage>
</organism>
<dbReference type="RefSeq" id="WP_124087757.1">
    <property type="nucleotide sequence ID" value="NZ_UXAW01000087.1"/>
</dbReference>
<keyword evidence="3" id="KW-1185">Reference proteome</keyword>
<gene>
    <name evidence="2" type="ORF">XINFAN_03037</name>
</gene>
<dbReference type="PIRSF" id="PIRSF032131">
    <property type="entry name" value="UCP032131"/>
    <property type="match status" value="1"/>
</dbReference>
<evidence type="ECO:0000256" key="1">
    <source>
        <dbReference type="SAM" id="MobiDB-lite"/>
    </source>
</evidence>
<evidence type="ECO:0008006" key="4">
    <source>
        <dbReference type="Google" id="ProtNLM"/>
    </source>
</evidence>
<proteinExistence type="predicted"/>
<dbReference type="Proteomes" id="UP000277498">
    <property type="component" value="Unassembled WGS sequence"/>
</dbReference>
<feature type="compositionally biased region" description="Basic and acidic residues" evidence="1">
    <location>
        <begin position="56"/>
        <end position="66"/>
    </location>
</feature>
<dbReference type="EMBL" id="UXAW01000087">
    <property type="protein sequence ID" value="VDC31663.1"/>
    <property type="molecule type" value="Genomic_DNA"/>
</dbReference>
<feature type="region of interest" description="Disordered" evidence="1">
    <location>
        <begin position="53"/>
        <end position="81"/>
    </location>
</feature>
<evidence type="ECO:0000313" key="3">
    <source>
        <dbReference type="Proteomes" id="UP000277498"/>
    </source>
</evidence>
<evidence type="ECO:0000313" key="2">
    <source>
        <dbReference type="EMBL" id="VDC31663.1"/>
    </source>
</evidence>
<dbReference type="AlphaFoldDB" id="A0A3P5XRS1"/>
<accession>A0A3P5XRS1</accession>
<dbReference type="Pfam" id="PF06676">
    <property type="entry name" value="DUF1178"/>
    <property type="match status" value="1"/>
</dbReference>